<dbReference type="InterPro" id="IPR002035">
    <property type="entry name" value="VWF_A"/>
</dbReference>
<evidence type="ECO:0000256" key="5">
    <source>
        <dbReference type="ARBA" id="ARBA00022729"/>
    </source>
</evidence>
<keyword evidence="11" id="KW-0812">Transmembrane</keyword>
<keyword evidence="6" id="KW-0722">Serine protease inhibitor</keyword>
<feature type="domain" description="VWFA" evidence="12">
    <location>
        <begin position="246"/>
        <end position="428"/>
    </location>
</feature>
<dbReference type="FunFam" id="3.40.50.410:FF:000013">
    <property type="entry name" value="inter-alpha-trypsin inhibitor heavy chain H2"/>
    <property type="match status" value="1"/>
</dbReference>
<keyword evidence="4" id="KW-0646">Protease inhibitor</keyword>
<organism evidence="14 15">
    <name type="scientific">Fundulus heteroclitus</name>
    <name type="common">Killifish</name>
    <name type="synonym">Mummichog</name>
    <dbReference type="NCBI Taxonomy" id="8078"/>
    <lineage>
        <taxon>Eukaryota</taxon>
        <taxon>Metazoa</taxon>
        <taxon>Chordata</taxon>
        <taxon>Craniata</taxon>
        <taxon>Vertebrata</taxon>
        <taxon>Euteleostomi</taxon>
        <taxon>Actinopterygii</taxon>
        <taxon>Neopterygii</taxon>
        <taxon>Teleostei</taxon>
        <taxon>Neoteleostei</taxon>
        <taxon>Acanthomorphata</taxon>
        <taxon>Ovalentaria</taxon>
        <taxon>Atherinomorphae</taxon>
        <taxon>Cyprinodontiformes</taxon>
        <taxon>Fundulidae</taxon>
        <taxon>Fundulus</taxon>
    </lineage>
</organism>
<protein>
    <recommendedName>
        <fullName evidence="10">Inter-alpha-trypsin inhibitor heavy chain H3</fullName>
    </recommendedName>
</protein>
<evidence type="ECO:0000259" key="13">
    <source>
        <dbReference type="PROSITE" id="PS51468"/>
    </source>
</evidence>
<evidence type="ECO:0000256" key="10">
    <source>
        <dbReference type="ARBA" id="ARBA00039924"/>
    </source>
</evidence>
<evidence type="ECO:0000256" key="8">
    <source>
        <dbReference type="ARBA" id="ARBA00023180"/>
    </source>
</evidence>
<dbReference type="SMART" id="SM00609">
    <property type="entry name" value="VIT"/>
    <property type="match status" value="1"/>
</dbReference>
<dbReference type="AlphaFoldDB" id="A0A3Q2QAA9"/>
<proteinExistence type="inferred from homology"/>
<comment type="similarity">
    <text evidence="2">Belongs to the ITIH family.</text>
</comment>
<dbReference type="Ensembl" id="ENSFHET00000008907.1">
    <property type="protein sequence ID" value="ENSFHEP00000023988.1"/>
    <property type="gene ID" value="ENSFHEG00000005465.1"/>
</dbReference>
<dbReference type="GO" id="GO:0005576">
    <property type="term" value="C:extracellular region"/>
    <property type="evidence" value="ECO:0007669"/>
    <property type="project" value="UniProtKB-SubCell"/>
</dbReference>
<dbReference type="Proteomes" id="UP000265000">
    <property type="component" value="Unplaced"/>
</dbReference>
<comment type="subcellular location">
    <subcellularLocation>
        <location evidence="1">Secreted</location>
    </subcellularLocation>
</comment>
<evidence type="ECO:0000256" key="4">
    <source>
        <dbReference type="ARBA" id="ARBA00022690"/>
    </source>
</evidence>
<name>A0A3Q2QAA9_FUNHE</name>
<evidence type="ECO:0000313" key="14">
    <source>
        <dbReference type="Ensembl" id="ENSFHEP00000023988.1"/>
    </source>
</evidence>
<dbReference type="GeneTree" id="ENSGT00940000154554"/>
<dbReference type="GO" id="GO:0030212">
    <property type="term" value="P:hyaluronan metabolic process"/>
    <property type="evidence" value="ECO:0007669"/>
    <property type="project" value="InterPro"/>
</dbReference>
<keyword evidence="7" id="KW-0654">Proteoglycan</keyword>
<dbReference type="GO" id="GO:0004867">
    <property type="term" value="F:serine-type endopeptidase inhibitor activity"/>
    <property type="evidence" value="ECO:0007669"/>
    <property type="project" value="UniProtKB-KW"/>
</dbReference>
<evidence type="ECO:0000256" key="11">
    <source>
        <dbReference type="SAM" id="Phobius"/>
    </source>
</evidence>
<evidence type="ECO:0000256" key="2">
    <source>
        <dbReference type="ARBA" id="ARBA00010158"/>
    </source>
</evidence>
<evidence type="ECO:0000259" key="12">
    <source>
        <dbReference type="PROSITE" id="PS50234"/>
    </source>
</evidence>
<dbReference type="PROSITE" id="PS51468">
    <property type="entry name" value="VIT"/>
    <property type="match status" value="1"/>
</dbReference>
<dbReference type="Pfam" id="PF06668">
    <property type="entry name" value="ITI_HC_C"/>
    <property type="match status" value="1"/>
</dbReference>
<dbReference type="Gene3D" id="3.40.50.410">
    <property type="entry name" value="von Willebrand factor, type A domain"/>
    <property type="match status" value="1"/>
</dbReference>
<reference evidence="14" key="1">
    <citation type="submission" date="2025-08" db="UniProtKB">
        <authorList>
            <consortium name="Ensembl"/>
        </authorList>
    </citation>
    <scope>IDENTIFICATION</scope>
</reference>
<comment type="function">
    <text evidence="9">May act as a carrier of hyaluronan in serum or as a binding protein between hyaluronan and other matrix protein, including those on cell surfaces in tissues to regulate the localization, synthesis and degradation of hyaluronan which are essential to cells undergoing biological processes.</text>
</comment>
<keyword evidence="11" id="KW-0472">Membrane</keyword>
<dbReference type="InterPro" id="IPR036465">
    <property type="entry name" value="vWFA_dom_sf"/>
</dbReference>
<dbReference type="Pfam" id="PF00092">
    <property type="entry name" value="VWA"/>
    <property type="match status" value="1"/>
</dbReference>
<keyword evidence="15" id="KW-1185">Reference proteome</keyword>
<dbReference type="PROSITE" id="PS50234">
    <property type="entry name" value="VWFA"/>
    <property type="match status" value="1"/>
</dbReference>
<dbReference type="STRING" id="8078.ENSFHEP00000023988"/>
<dbReference type="PANTHER" id="PTHR10338">
    <property type="entry name" value="INTER-ALPHA-TRYPSIN INHIBITOR HEAVY CHAIN FAMILY MEMBER"/>
    <property type="match status" value="1"/>
</dbReference>
<dbReference type="PANTHER" id="PTHR10338:SF115">
    <property type="entry name" value="INTER-ALPHA-TRYPSIN INHIBITOR HEAVY CHAIN H3"/>
    <property type="match status" value="1"/>
</dbReference>
<feature type="domain" description="VIT" evidence="13">
    <location>
        <begin position="1"/>
        <end position="121"/>
    </location>
</feature>
<reference evidence="14" key="2">
    <citation type="submission" date="2025-09" db="UniProtKB">
        <authorList>
            <consortium name="Ensembl"/>
        </authorList>
    </citation>
    <scope>IDENTIFICATION</scope>
</reference>
<keyword evidence="3" id="KW-0964">Secreted</keyword>
<keyword evidence="11" id="KW-1133">Transmembrane helix</keyword>
<dbReference type="InterPro" id="IPR010600">
    <property type="entry name" value="ITI_HC_C"/>
</dbReference>
<evidence type="ECO:0000256" key="9">
    <source>
        <dbReference type="ARBA" id="ARBA00037051"/>
    </source>
</evidence>
<evidence type="ECO:0000256" key="6">
    <source>
        <dbReference type="ARBA" id="ARBA00022900"/>
    </source>
</evidence>
<evidence type="ECO:0000256" key="3">
    <source>
        <dbReference type="ARBA" id="ARBA00022525"/>
    </source>
</evidence>
<keyword evidence="8" id="KW-0325">Glycoprotein</keyword>
<dbReference type="InterPro" id="IPR050934">
    <property type="entry name" value="ITIH"/>
</dbReference>
<dbReference type="SUPFAM" id="SSF53300">
    <property type="entry name" value="vWA-like"/>
    <property type="match status" value="1"/>
</dbReference>
<sequence>VIRYLKKKNIVRVVCTVTCRFARTVMTSKALNKANVAQEISLEVELPKTAFITNFSMEIDGRTYAGEVKEKEKAKKQYDKAVSKGQSAGLVKASGRKMEMFSMSVNVAAGSGVIFVLIYEELLKRTLGQYEILTRVKVEQPVEEFQIAADIYEPQGLAFVEAVATFPTNELLPLIKKTMTDTKAHISFSPTAEQQRCPQCPNQLINGDFIIKYDVKREKGFGEIQAVNGYFVHFFSPPDLARVPVNVVFVIDRSLSMAGEKMQQTREGLVSILSDLHEDDHFAIITFDSFIRNWKDHLTLATKENVSEATKYAWSIQIGSATDINSAVLSAVTMLKSGRENKQVPERSVDMIILLTDGMPNTGELVLEIQQNVRSAIAGNMSLFCLGFGNSVRYSFLDVLSRENKGITRRIFTDSDAAVQLKGFYEEVSSPLLSDVELRYPDNAVSFLTKNQYGQLFNGSEIVVAGRLNGNDMDNFLVEVSGKGVRNPKGDIHEQGKADVVYPEKEYIFGDFTERLWAYLTIQQLLEKRFKDKFCPKGEAAAKALDMSLQYNFVTPLTSMVVTKPQIEDTEDNSFIADKLTEATHSKTQRYKILDGDPHFIIELPGKDDALCFNINDKPGTIYNLARDQKSGFQVNGQIIGKKKFTPDAKNNTYFGRFGVTHQRLGVKLDVSTDDISVFHRGKNIRLQWSDTTTVKDAGCVTFLTNNCSLTVTLRHSVKFMIVRHTKTWKKHHDTQAYLGFYTLDSHHLSSSVHGLLGQFYHGVEFEVTDLYPGQVEQKSDAVMYIKGRALNVTRHWQKDFSRDVKIGKDVLCWFVDNDGNGLIDGSASDYTVPDLFTV</sequence>
<feature type="transmembrane region" description="Helical" evidence="11">
    <location>
        <begin position="100"/>
        <end position="119"/>
    </location>
</feature>
<dbReference type="Pfam" id="PF08487">
    <property type="entry name" value="VIT"/>
    <property type="match status" value="1"/>
</dbReference>
<evidence type="ECO:0000256" key="7">
    <source>
        <dbReference type="ARBA" id="ARBA00022974"/>
    </source>
</evidence>
<dbReference type="SMART" id="SM00327">
    <property type="entry name" value="VWA"/>
    <property type="match status" value="1"/>
</dbReference>
<accession>A0A3Q2QAA9</accession>
<evidence type="ECO:0000313" key="15">
    <source>
        <dbReference type="Proteomes" id="UP000265000"/>
    </source>
</evidence>
<keyword evidence="5" id="KW-0732">Signal</keyword>
<dbReference type="InterPro" id="IPR013694">
    <property type="entry name" value="VIT"/>
</dbReference>
<evidence type="ECO:0000256" key="1">
    <source>
        <dbReference type="ARBA" id="ARBA00004613"/>
    </source>
</evidence>